<evidence type="ECO:0000256" key="9">
    <source>
        <dbReference type="ARBA" id="ARBA00023316"/>
    </source>
</evidence>
<keyword evidence="6" id="KW-0106">Calcium</keyword>
<dbReference type="InterPro" id="IPR038063">
    <property type="entry name" value="Transpep_catalytic_dom"/>
</dbReference>
<dbReference type="Pfam" id="PF03734">
    <property type="entry name" value="YkuD"/>
    <property type="match status" value="1"/>
</dbReference>
<gene>
    <name evidence="13" type="ORF">COT95_02670</name>
</gene>
<feature type="active site" description="Nucleophile" evidence="10">
    <location>
        <position position="222"/>
    </location>
</feature>
<dbReference type="Gene3D" id="4.10.1080.10">
    <property type="entry name" value="TSP type-3 repeat"/>
    <property type="match status" value="1"/>
</dbReference>
<dbReference type="SUPFAM" id="SSF103647">
    <property type="entry name" value="TSP type-3 repeat"/>
    <property type="match status" value="1"/>
</dbReference>
<keyword evidence="4" id="KW-0808">Transferase</keyword>
<dbReference type="InterPro" id="IPR059100">
    <property type="entry name" value="TSP3_bac"/>
</dbReference>
<dbReference type="InterPro" id="IPR050979">
    <property type="entry name" value="LD-transpeptidase"/>
</dbReference>
<evidence type="ECO:0000256" key="6">
    <source>
        <dbReference type="ARBA" id="ARBA00022837"/>
    </source>
</evidence>
<evidence type="ECO:0000256" key="8">
    <source>
        <dbReference type="ARBA" id="ARBA00022984"/>
    </source>
</evidence>
<comment type="pathway">
    <text evidence="2 10">Cell wall biogenesis; peptidoglycan biosynthesis.</text>
</comment>
<evidence type="ECO:0000256" key="3">
    <source>
        <dbReference type="ARBA" id="ARBA00022525"/>
    </source>
</evidence>
<evidence type="ECO:0000313" key="14">
    <source>
        <dbReference type="Proteomes" id="UP000228614"/>
    </source>
</evidence>
<dbReference type="SUPFAM" id="SSF141523">
    <property type="entry name" value="L,D-transpeptidase catalytic domain-like"/>
    <property type="match status" value="1"/>
</dbReference>
<evidence type="ECO:0000256" key="4">
    <source>
        <dbReference type="ARBA" id="ARBA00022679"/>
    </source>
</evidence>
<dbReference type="GO" id="GO:0071555">
    <property type="term" value="P:cell wall organization"/>
    <property type="evidence" value="ECO:0007669"/>
    <property type="project" value="UniProtKB-UniRule"/>
</dbReference>
<feature type="domain" description="L,D-TPase catalytic" evidence="12">
    <location>
        <begin position="127"/>
        <end position="246"/>
    </location>
</feature>
<dbReference type="GO" id="GO:0071972">
    <property type="term" value="F:peptidoglycan L,D-transpeptidase activity"/>
    <property type="evidence" value="ECO:0007669"/>
    <property type="project" value="TreeGrafter"/>
</dbReference>
<keyword evidence="3" id="KW-0964">Secreted</keyword>
<feature type="active site" description="Proton donor/acceptor" evidence="10">
    <location>
        <position position="198"/>
    </location>
</feature>
<dbReference type="PANTHER" id="PTHR30582">
    <property type="entry name" value="L,D-TRANSPEPTIDASE"/>
    <property type="match status" value="1"/>
</dbReference>
<protein>
    <recommendedName>
        <fullName evidence="12">L,D-TPase catalytic domain-containing protein</fullName>
    </recommendedName>
</protein>
<evidence type="ECO:0000256" key="2">
    <source>
        <dbReference type="ARBA" id="ARBA00004752"/>
    </source>
</evidence>
<dbReference type="GO" id="GO:0018104">
    <property type="term" value="P:peptidoglycan-protein cross-linking"/>
    <property type="evidence" value="ECO:0007669"/>
    <property type="project" value="TreeGrafter"/>
</dbReference>
<keyword evidence="7 10" id="KW-0133">Cell shape</keyword>
<dbReference type="GO" id="GO:0016740">
    <property type="term" value="F:transferase activity"/>
    <property type="evidence" value="ECO:0007669"/>
    <property type="project" value="UniProtKB-KW"/>
</dbReference>
<dbReference type="UniPathway" id="UPA00219"/>
<keyword evidence="8 10" id="KW-0573">Peptidoglycan synthesis</keyword>
<feature type="signal peptide" evidence="11">
    <location>
        <begin position="1"/>
        <end position="19"/>
    </location>
</feature>
<evidence type="ECO:0000256" key="1">
    <source>
        <dbReference type="ARBA" id="ARBA00004613"/>
    </source>
</evidence>
<keyword evidence="9 10" id="KW-0961">Cell wall biogenesis/degradation</keyword>
<evidence type="ECO:0000256" key="7">
    <source>
        <dbReference type="ARBA" id="ARBA00022960"/>
    </source>
</evidence>
<accession>A0A2H0V6N2</accession>
<evidence type="ECO:0000256" key="11">
    <source>
        <dbReference type="SAM" id="SignalP"/>
    </source>
</evidence>
<evidence type="ECO:0000256" key="5">
    <source>
        <dbReference type="ARBA" id="ARBA00022729"/>
    </source>
</evidence>
<proteinExistence type="predicted"/>
<evidence type="ECO:0000313" key="13">
    <source>
        <dbReference type="EMBL" id="PIR94722.1"/>
    </source>
</evidence>
<feature type="chain" id="PRO_5013560817" description="L,D-TPase catalytic domain-containing protein" evidence="11">
    <location>
        <begin position="20"/>
        <end position="246"/>
    </location>
</feature>
<dbReference type="InterPro" id="IPR028974">
    <property type="entry name" value="TSP_type-3_rpt"/>
</dbReference>
<dbReference type="Pfam" id="PF18884">
    <property type="entry name" value="TSP3_bac"/>
    <property type="match status" value="4"/>
</dbReference>
<reference evidence="14" key="1">
    <citation type="submission" date="2017-09" db="EMBL/GenBank/DDBJ databases">
        <title>Depth-based differentiation of microbial function through sediment-hosted aquifers and enrichment of novel symbionts in the deep terrestrial subsurface.</title>
        <authorList>
            <person name="Probst A.J."/>
            <person name="Ladd B."/>
            <person name="Jarett J.K."/>
            <person name="Geller-Mcgrath D.E."/>
            <person name="Sieber C.M.K."/>
            <person name="Emerson J.B."/>
            <person name="Anantharaman K."/>
            <person name="Thomas B.C."/>
            <person name="Malmstrom R."/>
            <person name="Stieglmeier M."/>
            <person name="Klingl A."/>
            <person name="Woyke T."/>
            <person name="Ryan C.M."/>
            <person name="Banfield J.F."/>
        </authorList>
    </citation>
    <scope>NUCLEOTIDE SEQUENCE [LARGE SCALE GENOMIC DNA]</scope>
</reference>
<evidence type="ECO:0000259" key="12">
    <source>
        <dbReference type="PROSITE" id="PS52029"/>
    </source>
</evidence>
<evidence type="ECO:0000256" key="10">
    <source>
        <dbReference type="PROSITE-ProRule" id="PRU01373"/>
    </source>
</evidence>
<dbReference type="GO" id="GO:0005509">
    <property type="term" value="F:calcium ion binding"/>
    <property type="evidence" value="ECO:0007669"/>
    <property type="project" value="InterPro"/>
</dbReference>
<name>A0A2H0V6N2_9BACT</name>
<comment type="caution">
    <text evidence="13">The sequence shown here is derived from an EMBL/GenBank/DDBJ whole genome shotgun (WGS) entry which is preliminary data.</text>
</comment>
<dbReference type="InterPro" id="IPR005490">
    <property type="entry name" value="LD_TPept_cat_dom"/>
</dbReference>
<dbReference type="PANTHER" id="PTHR30582:SF2">
    <property type="entry name" value="L,D-TRANSPEPTIDASE YCIB-RELATED"/>
    <property type="match status" value="1"/>
</dbReference>
<dbReference type="EMBL" id="PFAN01000131">
    <property type="protein sequence ID" value="PIR94722.1"/>
    <property type="molecule type" value="Genomic_DNA"/>
</dbReference>
<dbReference type="AlphaFoldDB" id="A0A2H0V6N2"/>
<dbReference type="GO" id="GO:0008360">
    <property type="term" value="P:regulation of cell shape"/>
    <property type="evidence" value="ECO:0007669"/>
    <property type="project" value="UniProtKB-UniRule"/>
</dbReference>
<sequence>MRYIIIIILAIFFAFPVLAADFVDSDGDKVSDYDEIHVYHTDPHNFDTDGDGYNDWIELNSGYSPFVIAATLADNDFDKDGLSDKLEYSFKSDPTNPDTDFDGLLDGQEVFQGFDPTKAEKDARLEKRINIDTKNQLLTYYTKDVRLGMFQVSTGKSGMSTPAGEFMVIEKSEMRWSNMAKLWMPYWLMFDVRGYGIHELPEWPNGVKEGENHLGIPVSHGCVRLGVGPARELYNFAELGTKVYVN</sequence>
<organism evidence="13 14">
    <name type="scientific">Candidatus Falkowbacteria bacterium CG10_big_fil_rev_8_21_14_0_10_37_6</name>
    <dbReference type="NCBI Taxonomy" id="1974563"/>
    <lineage>
        <taxon>Bacteria</taxon>
        <taxon>Candidatus Falkowiibacteriota</taxon>
    </lineage>
</organism>
<comment type="subcellular location">
    <subcellularLocation>
        <location evidence="1">Secreted</location>
    </subcellularLocation>
</comment>
<dbReference type="Gene3D" id="2.40.440.10">
    <property type="entry name" value="L,D-transpeptidase catalytic domain-like"/>
    <property type="match status" value="1"/>
</dbReference>
<dbReference type="CDD" id="cd16913">
    <property type="entry name" value="YkuD_like"/>
    <property type="match status" value="1"/>
</dbReference>
<dbReference type="PROSITE" id="PS52029">
    <property type="entry name" value="LD_TPASE"/>
    <property type="match status" value="1"/>
</dbReference>
<dbReference type="GO" id="GO:0005576">
    <property type="term" value="C:extracellular region"/>
    <property type="evidence" value="ECO:0007669"/>
    <property type="project" value="TreeGrafter"/>
</dbReference>
<dbReference type="Proteomes" id="UP000228614">
    <property type="component" value="Unassembled WGS sequence"/>
</dbReference>
<keyword evidence="5 11" id="KW-0732">Signal</keyword>